<dbReference type="EMBL" id="FR909587">
    <property type="protein sequence ID" value="CDQ89511.1"/>
    <property type="molecule type" value="Genomic_DNA"/>
</dbReference>
<proteinExistence type="predicted"/>
<accession>A0A060YCP8</accession>
<sequence length="120" mass="12947">MCLLSLHWCVYLCPGVACCLRQVDRTGKLLPPVCEELSVRDAGVRLMTSLSLCPGMAPKDTQLFLYFSVGTVPSSGLEGEIIVERSSTVKQVGNDCVSFGLLVCLPACLSLCQTVYLLLC</sequence>
<dbReference type="PaxDb" id="8022-A0A060YCP8"/>
<reference evidence="2" key="2">
    <citation type="submission" date="2014-03" db="EMBL/GenBank/DDBJ databases">
        <authorList>
            <person name="Genoscope - CEA"/>
        </authorList>
    </citation>
    <scope>NUCLEOTIDE SEQUENCE</scope>
</reference>
<dbReference type="Proteomes" id="UP000193380">
    <property type="component" value="Unassembled WGS sequence"/>
</dbReference>
<gene>
    <name evidence="2" type="ORF">GSONMT00045402001</name>
</gene>
<reference evidence="2" key="1">
    <citation type="journal article" date="2014" name="Nat. Commun.">
        <title>The rainbow trout genome provides novel insights into evolution after whole-genome duplication in vertebrates.</title>
        <authorList>
            <person name="Berthelot C."/>
            <person name="Brunet F."/>
            <person name="Chalopin D."/>
            <person name="Juanchich A."/>
            <person name="Bernard M."/>
            <person name="Noel B."/>
            <person name="Bento P."/>
            <person name="Da Silva C."/>
            <person name="Labadie K."/>
            <person name="Alberti A."/>
            <person name="Aury J.M."/>
            <person name="Louis A."/>
            <person name="Dehais P."/>
            <person name="Bardou P."/>
            <person name="Montfort J."/>
            <person name="Klopp C."/>
            <person name="Cabau C."/>
            <person name="Gaspin C."/>
            <person name="Thorgaard G.H."/>
            <person name="Boussaha M."/>
            <person name="Quillet E."/>
            <person name="Guyomard R."/>
            <person name="Galiana D."/>
            <person name="Bobe J."/>
            <person name="Volff J.N."/>
            <person name="Genet C."/>
            <person name="Wincker P."/>
            <person name="Jaillon O."/>
            <person name="Roest Crollius H."/>
            <person name="Guiguen Y."/>
        </authorList>
    </citation>
    <scope>NUCLEOTIDE SEQUENCE [LARGE SCALE GENOMIC DNA]</scope>
</reference>
<feature type="signal peptide" evidence="1">
    <location>
        <begin position="1"/>
        <end position="18"/>
    </location>
</feature>
<evidence type="ECO:0000256" key="1">
    <source>
        <dbReference type="SAM" id="SignalP"/>
    </source>
</evidence>
<dbReference type="AlphaFoldDB" id="A0A060YCP8"/>
<protein>
    <submittedName>
        <fullName evidence="2">Uncharacterized protein</fullName>
    </submittedName>
</protein>
<dbReference type="STRING" id="8022.A0A060YCP8"/>
<name>A0A060YCP8_ONCMY</name>
<evidence type="ECO:0000313" key="2">
    <source>
        <dbReference type="EMBL" id="CDQ89511.1"/>
    </source>
</evidence>
<organism evidence="2 3">
    <name type="scientific">Oncorhynchus mykiss</name>
    <name type="common">Rainbow trout</name>
    <name type="synonym">Salmo gairdneri</name>
    <dbReference type="NCBI Taxonomy" id="8022"/>
    <lineage>
        <taxon>Eukaryota</taxon>
        <taxon>Metazoa</taxon>
        <taxon>Chordata</taxon>
        <taxon>Craniata</taxon>
        <taxon>Vertebrata</taxon>
        <taxon>Euteleostomi</taxon>
        <taxon>Actinopterygii</taxon>
        <taxon>Neopterygii</taxon>
        <taxon>Teleostei</taxon>
        <taxon>Protacanthopterygii</taxon>
        <taxon>Salmoniformes</taxon>
        <taxon>Salmonidae</taxon>
        <taxon>Salmoninae</taxon>
        <taxon>Oncorhynchus</taxon>
    </lineage>
</organism>
<evidence type="ECO:0000313" key="3">
    <source>
        <dbReference type="Proteomes" id="UP000193380"/>
    </source>
</evidence>
<feature type="chain" id="PRO_5001591591" evidence="1">
    <location>
        <begin position="19"/>
        <end position="120"/>
    </location>
</feature>
<keyword evidence="1" id="KW-0732">Signal</keyword>